<dbReference type="EMBL" id="RXLQ01000006">
    <property type="protein sequence ID" value="RSZ58501.1"/>
    <property type="molecule type" value="Genomic_DNA"/>
</dbReference>
<evidence type="ECO:0000313" key="5">
    <source>
        <dbReference type="Proteomes" id="UP000278085"/>
    </source>
</evidence>
<dbReference type="PROSITE" id="PS50110">
    <property type="entry name" value="RESPONSE_REGULATORY"/>
    <property type="match status" value="1"/>
</dbReference>
<comment type="caution">
    <text evidence="4">The sequence shown here is derived from an EMBL/GenBank/DDBJ whole genome shotgun (WGS) entry which is preliminary data.</text>
</comment>
<dbReference type="GO" id="GO:0000160">
    <property type="term" value="P:phosphorelay signal transduction system"/>
    <property type="evidence" value="ECO:0007669"/>
    <property type="project" value="InterPro"/>
</dbReference>
<keyword evidence="1 2" id="KW-0597">Phosphoprotein</keyword>
<dbReference type="PANTHER" id="PTHR44591">
    <property type="entry name" value="STRESS RESPONSE REGULATOR PROTEIN 1"/>
    <property type="match status" value="1"/>
</dbReference>
<dbReference type="Gene3D" id="3.40.50.2300">
    <property type="match status" value="1"/>
</dbReference>
<dbReference type="SUPFAM" id="SSF52172">
    <property type="entry name" value="CheY-like"/>
    <property type="match status" value="1"/>
</dbReference>
<feature type="domain" description="Response regulatory" evidence="3">
    <location>
        <begin position="38"/>
        <end position="155"/>
    </location>
</feature>
<dbReference type="AlphaFoldDB" id="A0A430HLW9"/>
<dbReference type="Pfam" id="PF00072">
    <property type="entry name" value="Response_reg"/>
    <property type="match status" value="1"/>
</dbReference>
<organism evidence="4 5">
    <name type="scientific">Massilia atriviolacea</name>
    <dbReference type="NCBI Taxonomy" id="2495579"/>
    <lineage>
        <taxon>Bacteria</taxon>
        <taxon>Pseudomonadati</taxon>
        <taxon>Pseudomonadota</taxon>
        <taxon>Betaproteobacteria</taxon>
        <taxon>Burkholderiales</taxon>
        <taxon>Oxalobacteraceae</taxon>
        <taxon>Telluria group</taxon>
        <taxon>Massilia</taxon>
    </lineage>
</organism>
<dbReference type="Proteomes" id="UP000278085">
    <property type="component" value="Unassembled WGS sequence"/>
</dbReference>
<protein>
    <submittedName>
        <fullName evidence="4">Response regulator</fullName>
    </submittedName>
</protein>
<keyword evidence="5" id="KW-1185">Reference proteome</keyword>
<evidence type="ECO:0000313" key="4">
    <source>
        <dbReference type="EMBL" id="RSZ58501.1"/>
    </source>
</evidence>
<proteinExistence type="predicted"/>
<sequence length="163" mass="17713">MDLAAPAVEHHFVHARHRPVHDGGGLAVDANLNHGLKSILYVEDDLHVRTTAKLVLEVIGKFEVRDCGSGREALLAAMHFKPDLILLDVMMPELDGLATLSMLRRMPHLADTPALFVTGLTAQADIARYAEAGAIGVIPKPLMPLRLTGQLHTLWEQRAPAVA</sequence>
<feature type="modified residue" description="4-aspartylphosphate" evidence="2">
    <location>
        <position position="88"/>
    </location>
</feature>
<dbReference type="OrthoDB" id="9800897at2"/>
<name>A0A430HLW9_9BURK</name>
<gene>
    <name evidence="4" type="ORF">EJB06_12720</name>
</gene>
<evidence type="ECO:0000256" key="2">
    <source>
        <dbReference type="PROSITE-ProRule" id="PRU00169"/>
    </source>
</evidence>
<accession>A0A430HLW9</accession>
<evidence type="ECO:0000259" key="3">
    <source>
        <dbReference type="PROSITE" id="PS50110"/>
    </source>
</evidence>
<evidence type="ECO:0000256" key="1">
    <source>
        <dbReference type="ARBA" id="ARBA00022553"/>
    </source>
</evidence>
<reference evidence="4 5" key="1">
    <citation type="submission" date="2018-12" db="EMBL/GenBank/DDBJ databases">
        <authorList>
            <person name="Yang E."/>
        </authorList>
    </citation>
    <scope>NUCLEOTIDE SEQUENCE [LARGE SCALE GENOMIC DNA]</scope>
    <source>
        <strain evidence="4 5">SOD</strain>
    </source>
</reference>
<dbReference type="InterPro" id="IPR050595">
    <property type="entry name" value="Bact_response_regulator"/>
</dbReference>
<dbReference type="InterPro" id="IPR011006">
    <property type="entry name" value="CheY-like_superfamily"/>
</dbReference>
<dbReference type="SMART" id="SM00448">
    <property type="entry name" value="REC"/>
    <property type="match status" value="1"/>
</dbReference>
<dbReference type="InterPro" id="IPR001789">
    <property type="entry name" value="Sig_transdc_resp-reg_receiver"/>
</dbReference>
<dbReference type="PANTHER" id="PTHR44591:SF3">
    <property type="entry name" value="RESPONSE REGULATORY DOMAIN-CONTAINING PROTEIN"/>
    <property type="match status" value="1"/>
</dbReference>